<dbReference type="AlphaFoldDB" id="A0A915HNJ7"/>
<keyword evidence="1" id="KW-1185">Reference proteome</keyword>
<sequence>MDKLKGRIVRKNYRLENLCFADWKAQQDFYEGRETTEYQLWVFAEILKRRSTKRRICYVLRPRIHNHNLPNQKGNSKRIRKYVGYFVQASYKCMGFTSIDVVQVLPKVHVYESRTY</sequence>
<dbReference type="WBParaSite" id="nRc.2.0.1.t02922-RA">
    <property type="protein sequence ID" value="nRc.2.0.1.t02922-RA"/>
    <property type="gene ID" value="nRc.2.0.1.g02922"/>
</dbReference>
<dbReference type="Proteomes" id="UP000887565">
    <property type="component" value="Unplaced"/>
</dbReference>
<evidence type="ECO:0000313" key="1">
    <source>
        <dbReference type="Proteomes" id="UP000887565"/>
    </source>
</evidence>
<protein>
    <submittedName>
        <fullName evidence="2">Uncharacterized protein</fullName>
    </submittedName>
</protein>
<organism evidence="1 2">
    <name type="scientific">Romanomermis culicivorax</name>
    <name type="common">Nematode worm</name>
    <dbReference type="NCBI Taxonomy" id="13658"/>
    <lineage>
        <taxon>Eukaryota</taxon>
        <taxon>Metazoa</taxon>
        <taxon>Ecdysozoa</taxon>
        <taxon>Nematoda</taxon>
        <taxon>Enoplea</taxon>
        <taxon>Dorylaimia</taxon>
        <taxon>Mermithida</taxon>
        <taxon>Mermithoidea</taxon>
        <taxon>Mermithidae</taxon>
        <taxon>Romanomermis</taxon>
    </lineage>
</organism>
<name>A0A915HNJ7_ROMCU</name>
<reference evidence="2" key="1">
    <citation type="submission" date="2022-11" db="UniProtKB">
        <authorList>
            <consortium name="WormBaseParasite"/>
        </authorList>
    </citation>
    <scope>IDENTIFICATION</scope>
</reference>
<proteinExistence type="predicted"/>
<accession>A0A915HNJ7</accession>
<evidence type="ECO:0000313" key="2">
    <source>
        <dbReference type="WBParaSite" id="nRc.2.0.1.t02922-RA"/>
    </source>
</evidence>